<feature type="compositionally biased region" description="Pro residues" evidence="1">
    <location>
        <begin position="148"/>
        <end position="167"/>
    </location>
</feature>
<gene>
    <name evidence="2" type="ORF">GCM10008938_01760</name>
</gene>
<reference evidence="3" key="1">
    <citation type="journal article" date="2019" name="Int. J. Syst. Evol. Microbiol.">
        <title>The Global Catalogue of Microorganisms (GCM) 10K type strain sequencing project: providing services to taxonomists for standard genome sequencing and annotation.</title>
        <authorList>
            <consortium name="The Broad Institute Genomics Platform"/>
            <consortium name="The Broad Institute Genome Sequencing Center for Infectious Disease"/>
            <person name="Wu L."/>
            <person name="Ma J."/>
        </authorList>
    </citation>
    <scope>NUCLEOTIDE SEQUENCE [LARGE SCALE GENOMIC DNA]</scope>
    <source>
        <strain evidence="3">JCM 14370</strain>
    </source>
</reference>
<keyword evidence="3" id="KW-1185">Reference proteome</keyword>
<feature type="compositionally biased region" description="Basic and acidic residues" evidence="1">
    <location>
        <begin position="126"/>
        <end position="139"/>
    </location>
</feature>
<evidence type="ECO:0000256" key="1">
    <source>
        <dbReference type="SAM" id="MobiDB-lite"/>
    </source>
</evidence>
<evidence type="ECO:0000313" key="2">
    <source>
        <dbReference type="EMBL" id="GGJ19321.1"/>
    </source>
</evidence>
<accession>A0ABQ2CUP5</accession>
<dbReference type="RefSeq" id="WP_188999601.1">
    <property type="nucleotide sequence ID" value="NZ_BMOD01000001.1"/>
</dbReference>
<organism evidence="2 3">
    <name type="scientific">Deinococcus roseus</name>
    <dbReference type="NCBI Taxonomy" id="392414"/>
    <lineage>
        <taxon>Bacteria</taxon>
        <taxon>Thermotogati</taxon>
        <taxon>Deinococcota</taxon>
        <taxon>Deinococci</taxon>
        <taxon>Deinococcales</taxon>
        <taxon>Deinococcaceae</taxon>
        <taxon>Deinococcus</taxon>
    </lineage>
</organism>
<name>A0ABQ2CUP5_9DEIO</name>
<protein>
    <submittedName>
        <fullName evidence="2">Uncharacterized protein</fullName>
    </submittedName>
</protein>
<evidence type="ECO:0000313" key="3">
    <source>
        <dbReference type="Proteomes" id="UP000632222"/>
    </source>
</evidence>
<dbReference type="EMBL" id="BMOD01000001">
    <property type="protein sequence ID" value="GGJ19321.1"/>
    <property type="molecule type" value="Genomic_DNA"/>
</dbReference>
<sequence>MKNLHLKVPLLLVCTVLLSGCTFISFPLIPDPVSVELPVLPRTEGLVLQDKTLLLKVSIPSGEGYLGVIWYQQDKELGRESVYIDEKIPEVTFKQEADPAKPYRVVLLYQKRIIRQYEYVPPQPAKTEDDPKTDPEPDKTVPATEAPPTDPTDPPTDPPSDPAPTDPTGPSDTPQEPPQDGSP</sequence>
<comment type="caution">
    <text evidence="2">The sequence shown here is derived from an EMBL/GenBank/DDBJ whole genome shotgun (WGS) entry which is preliminary data.</text>
</comment>
<proteinExistence type="predicted"/>
<feature type="region of interest" description="Disordered" evidence="1">
    <location>
        <begin position="120"/>
        <end position="183"/>
    </location>
</feature>
<dbReference type="PROSITE" id="PS51257">
    <property type="entry name" value="PROKAR_LIPOPROTEIN"/>
    <property type="match status" value="1"/>
</dbReference>
<dbReference type="Proteomes" id="UP000632222">
    <property type="component" value="Unassembled WGS sequence"/>
</dbReference>